<organism evidence="2 3">
    <name type="scientific">Lactuca virosa</name>
    <dbReference type="NCBI Taxonomy" id="75947"/>
    <lineage>
        <taxon>Eukaryota</taxon>
        <taxon>Viridiplantae</taxon>
        <taxon>Streptophyta</taxon>
        <taxon>Embryophyta</taxon>
        <taxon>Tracheophyta</taxon>
        <taxon>Spermatophyta</taxon>
        <taxon>Magnoliopsida</taxon>
        <taxon>eudicotyledons</taxon>
        <taxon>Gunneridae</taxon>
        <taxon>Pentapetalae</taxon>
        <taxon>asterids</taxon>
        <taxon>campanulids</taxon>
        <taxon>Asterales</taxon>
        <taxon>Asteraceae</taxon>
        <taxon>Cichorioideae</taxon>
        <taxon>Cichorieae</taxon>
        <taxon>Lactucinae</taxon>
        <taxon>Lactuca</taxon>
    </lineage>
</organism>
<keyword evidence="1" id="KW-0732">Signal</keyword>
<dbReference type="AlphaFoldDB" id="A0AAU9PBW2"/>
<evidence type="ECO:0000313" key="3">
    <source>
        <dbReference type="Proteomes" id="UP001157418"/>
    </source>
</evidence>
<protein>
    <recommendedName>
        <fullName evidence="4">Secreted protein</fullName>
    </recommendedName>
</protein>
<accession>A0AAU9PBW2</accession>
<dbReference type="EMBL" id="CAKMRJ010005624">
    <property type="protein sequence ID" value="CAH1447757.1"/>
    <property type="molecule type" value="Genomic_DNA"/>
</dbReference>
<sequence length="143" mass="16452">MVGGSMLLLLCGVRELAQSRTVASTAFYFFHPLPYFGDGWLLLPPSLSTNDSRWKVPLNNVIGDVKGLSWKHEYADVDAARAQNVTRRRSPLRKNRSVIWKRFLFSYSHSELIIRKKSKGEGCYFFLLRYIDMCMLGNGRKES</sequence>
<dbReference type="Proteomes" id="UP001157418">
    <property type="component" value="Unassembled WGS sequence"/>
</dbReference>
<gene>
    <name evidence="2" type="ORF">LVIROSA_LOCUS33347</name>
</gene>
<reference evidence="2 3" key="1">
    <citation type="submission" date="2022-01" db="EMBL/GenBank/DDBJ databases">
        <authorList>
            <person name="Xiong W."/>
            <person name="Schranz E."/>
        </authorList>
    </citation>
    <scope>NUCLEOTIDE SEQUENCE [LARGE SCALE GENOMIC DNA]</scope>
</reference>
<proteinExistence type="predicted"/>
<evidence type="ECO:0000313" key="2">
    <source>
        <dbReference type="EMBL" id="CAH1447757.1"/>
    </source>
</evidence>
<feature type="chain" id="PRO_5043874430" description="Secreted protein" evidence="1">
    <location>
        <begin position="20"/>
        <end position="143"/>
    </location>
</feature>
<evidence type="ECO:0008006" key="4">
    <source>
        <dbReference type="Google" id="ProtNLM"/>
    </source>
</evidence>
<feature type="signal peptide" evidence="1">
    <location>
        <begin position="1"/>
        <end position="19"/>
    </location>
</feature>
<keyword evidence="3" id="KW-1185">Reference proteome</keyword>
<evidence type="ECO:0000256" key="1">
    <source>
        <dbReference type="SAM" id="SignalP"/>
    </source>
</evidence>
<comment type="caution">
    <text evidence="2">The sequence shown here is derived from an EMBL/GenBank/DDBJ whole genome shotgun (WGS) entry which is preliminary data.</text>
</comment>
<name>A0AAU9PBW2_9ASTR</name>